<dbReference type="EMBL" id="JAOAOG010000042">
    <property type="protein sequence ID" value="KAJ6252559.1"/>
    <property type="molecule type" value="Genomic_DNA"/>
</dbReference>
<dbReference type="CDD" id="cd19757">
    <property type="entry name" value="Bbox1"/>
    <property type="match status" value="1"/>
</dbReference>
<feature type="region of interest" description="Disordered" evidence="3">
    <location>
        <begin position="342"/>
        <end position="401"/>
    </location>
</feature>
<evidence type="ECO:0000256" key="1">
    <source>
        <dbReference type="PROSITE-ProRule" id="PRU00024"/>
    </source>
</evidence>
<dbReference type="Gene3D" id="3.30.160.60">
    <property type="entry name" value="Classic Zinc Finger"/>
    <property type="match status" value="1"/>
</dbReference>
<accession>A0ABQ8Z6N5</accession>
<dbReference type="Proteomes" id="UP001150062">
    <property type="component" value="Unassembled WGS sequence"/>
</dbReference>
<comment type="caution">
    <text evidence="5">The sequence shown here is derived from an EMBL/GenBank/DDBJ whole genome shotgun (WGS) entry which is preliminary data.</text>
</comment>
<feature type="compositionally biased region" description="Basic and acidic residues" evidence="3">
    <location>
        <begin position="342"/>
        <end position="362"/>
    </location>
</feature>
<dbReference type="PROSITE" id="PS50119">
    <property type="entry name" value="ZF_BBOX"/>
    <property type="match status" value="1"/>
</dbReference>
<feature type="compositionally biased region" description="Basic residues" evidence="3">
    <location>
        <begin position="364"/>
        <end position="401"/>
    </location>
</feature>
<reference evidence="5" key="1">
    <citation type="submission" date="2022-08" db="EMBL/GenBank/DDBJ databases">
        <title>Novel sulfate-reducing endosymbionts in the free-living metamonad Anaeramoeba.</title>
        <authorList>
            <person name="Jerlstrom-Hultqvist J."/>
            <person name="Cepicka I."/>
            <person name="Gallot-Lavallee L."/>
            <person name="Salas-Leiva D."/>
            <person name="Curtis B.A."/>
            <person name="Zahonova K."/>
            <person name="Pipaliya S."/>
            <person name="Dacks J."/>
            <person name="Roger A.J."/>
        </authorList>
    </citation>
    <scope>NUCLEOTIDE SEQUENCE</scope>
    <source>
        <strain evidence="5">Schooner1</strain>
    </source>
</reference>
<evidence type="ECO:0000313" key="6">
    <source>
        <dbReference type="Proteomes" id="UP001150062"/>
    </source>
</evidence>
<keyword evidence="1" id="KW-0862">Zinc</keyword>
<evidence type="ECO:0000256" key="3">
    <source>
        <dbReference type="SAM" id="MobiDB-lite"/>
    </source>
</evidence>
<organism evidence="5 6">
    <name type="scientific">Anaeramoeba flamelloides</name>
    <dbReference type="NCBI Taxonomy" id="1746091"/>
    <lineage>
        <taxon>Eukaryota</taxon>
        <taxon>Metamonada</taxon>
        <taxon>Anaeramoebidae</taxon>
        <taxon>Anaeramoeba</taxon>
    </lineage>
</organism>
<sequence length="511" mass="61323">MELTNSTSNQDQLICFDCKSTEIETFCETCSCYYCNKCDLENHPNQRIKNKHFRLQLSQKHKNISTIENLENLKQKCSAHTRKFEYWCKKENKFMCELCLYEQCSENEKEVITLKEACETVFKDDIKKISLINFEKKEKEIQSILNSYQEDFEKNNKVFSQQKQDIESTILKEINQICEKNINSMFGKQLNNIEELNKHIEQLRKEKTELAKIQLTLDKKNKTSIQQNQNDSIFLEDQLDLYKLYIKILELKNPKFDDIKLSSYSIFNKKFDIQPTIELLKSYRIPKTNSIEEFNKDNGDNDEEILIKMEFRKKNIKYKERQCIKILINTKNNINLLKEQKKMMHKTEKKSDLSQTKNENRQPRNQRGRGYRGRFRGRGGYGRRGRFRGRGGYGRRGRFRGRGGYGQRGRFRGMIEVERYPRKIIEIKKDPETLISPHLILMDPSQKIHFFTEFYEKKKDKNNEQNENQSKEWRLYLTPTQYGFYQIVCFYFNGITYKGRRNWSFRVLAKK</sequence>
<evidence type="ECO:0000256" key="2">
    <source>
        <dbReference type="SAM" id="Coils"/>
    </source>
</evidence>
<dbReference type="SUPFAM" id="SSF57845">
    <property type="entry name" value="B-box zinc-binding domain"/>
    <property type="match status" value="1"/>
</dbReference>
<keyword evidence="1" id="KW-0479">Metal-binding</keyword>
<keyword evidence="6" id="KW-1185">Reference proteome</keyword>
<dbReference type="InterPro" id="IPR000315">
    <property type="entry name" value="Znf_B-box"/>
</dbReference>
<feature type="domain" description="B box-type" evidence="4">
    <location>
        <begin position="10"/>
        <end position="57"/>
    </location>
</feature>
<evidence type="ECO:0000259" key="4">
    <source>
        <dbReference type="PROSITE" id="PS50119"/>
    </source>
</evidence>
<name>A0ABQ8Z6N5_9EUKA</name>
<feature type="coiled-coil region" evidence="2">
    <location>
        <begin position="186"/>
        <end position="223"/>
    </location>
</feature>
<keyword evidence="2" id="KW-0175">Coiled coil</keyword>
<evidence type="ECO:0000313" key="5">
    <source>
        <dbReference type="EMBL" id="KAJ6252559.1"/>
    </source>
</evidence>
<keyword evidence="1" id="KW-0863">Zinc-finger</keyword>
<protein>
    <recommendedName>
        <fullName evidence="4">B box-type domain-containing protein</fullName>
    </recommendedName>
</protein>
<gene>
    <name evidence="5" type="ORF">M0813_14086</name>
</gene>
<proteinExistence type="predicted"/>